<sequence length="132" mass="15231">MTEQQARSLRAVLVQGVDSLDDKTISTAPDACRRMRYTGGLIPNGTRINWDGKIKRAAVDLYDREDQDPDHAPNLWEDLEYKDGIRIIPEVITFGKAFSKNELGWRKDLLYRSKVDNNVYTPDQYPQNWETA</sequence>
<dbReference type="RefSeq" id="WP_215532937.1">
    <property type="nucleotide sequence ID" value="NZ_AP023321.1"/>
</dbReference>
<dbReference type="KEGG" id="sman:C12CBH8_14970"/>
<dbReference type="Proteomes" id="UP000593890">
    <property type="component" value="Chromosome"/>
</dbReference>
<organism evidence="1 2">
    <name type="scientific">Solibaculum mannosilyticum</name>
    <dbReference type="NCBI Taxonomy" id="2780922"/>
    <lineage>
        <taxon>Bacteria</taxon>
        <taxon>Bacillati</taxon>
        <taxon>Bacillota</taxon>
        <taxon>Clostridia</taxon>
        <taxon>Eubacteriales</taxon>
        <taxon>Oscillospiraceae</taxon>
        <taxon>Solibaculum</taxon>
    </lineage>
</organism>
<reference evidence="2" key="1">
    <citation type="submission" date="2020-07" db="EMBL/GenBank/DDBJ databases">
        <title>Complete genome sequencing of Clostridia bacterium strain 12CBH8.</title>
        <authorList>
            <person name="Sakamoto M."/>
            <person name="Murakami T."/>
            <person name="Mori H."/>
        </authorList>
    </citation>
    <scope>NUCLEOTIDE SEQUENCE [LARGE SCALE GENOMIC DNA]</scope>
    <source>
        <strain evidence="2">12CBH8</strain>
    </source>
</reference>
<dbReference type="AlphaFoldDB" id="A0A7I8D212"/>
<dbReference type="EMBL" id="AP023321">
    <property type="protein sequence ID" value="BCI60858.1"/>
    <property type="molecule type" value="Genomic_DNA"/>
</dbReference>
<gene>
    <name evidence="1" type="ORF">C12CBH8_14970</name>
</gene>
<accession>A0A7I8D212</accession>
<proteinExistence type="predicted"/>
<protein>
    <submittedName>
        <fullName evidence="1">Uncharacterized protein</fullName>
    </submittedName>
</protein>
<keyword evidence="2" id="KW-1185">Reference proteome</keyword>
<evidence type="ECO:0000313" key="2">
    <source>
        <dbReference type="Proteomes" id="UP000593890"/>
    </source>
</evidence>
<evidence type="ECO:0000313" key="1">
    <source>
        <dbReference type="EMBL" id="BCI60858.1"/>
    </source>
</evidence>
<name>A0A7I8D212_9FIRM</name>